<reference evidence="1 2" key="1">
    <citation type="journal article" date="2019" name="Genome Biol. Evol.">
        <title>Insights into the evolution of the New World diploid cottons (Gossypium, subgenus Houzingenia) based on genome sequencing.</title>
        <authorList>
            <person name="Grover C.E."/>
            <person name="Arick M.A. 2nd"/>
            <person name="Thrash A."/>
            <person name="Conover J.L."/>
            <person name="Sanders W.S."/>
            <person name="Peterson D.G."/>
            <person name="Frelichowski J.E."/>
            <person name="Scheffler J.A."/>
            <person name="Scheffler B.E."/>
            <person name="Wendel J.F."/>
        </authorList>
    </citation>
    <scope>NUCLEOTIDE SEQUENCE [LARGE SCALE GENOMIC DNA]</scope>
    <source>
        <strain evidence="1">1</strain>
        <tissue evidence="1">Leaf</tissue>
    </source>
</reference>
<sequence>MQVNQRGPDNYPAHHQHRRCIGQRCTRDHKRGHRGDLLFTNPHSRMGFKRLHHW</sequence>
<organism evidence="1 2">
    <name type="scientific">Gossypium schwendimanii</name>
    <name type="common">Cotton</name>
    <dbReference type="NCBI Taxonomy" id="34291"/>
    <lineage>
        <taxon>Eukaryota</taxon>
        <taxon>Viridiplantae</taxon>
        <taxon>Streptophyta</taxon>
        <taxon>Embryophyta</taxon>
        <taxon>Tracheophyta</taxon>
        <taxon>Spermatophyta</taxon>
        <taxon>Magnoliopsida</taxon>
        <taxon>eudicotyledons</taxon>
        <taxon>Gunneridae</taxon>
        <taxon>Pentapetalae</taxon>
        <taxon>rosids</taxon>
        <taxon>malvids</taxon>
        <taxon>Malvales</taxon>
        <taxon>Malvaceae</taxon>
        <taxon>Malvoideae</taxon>
        <taxon>Gossypium</taxon>
    </lineage>
</organism>
<accession>A0A7J9N7B9</accession>
<comment type="caution">
    <text evidence="1">The sequence shown here is derived from an EMBL/GenBank/DDBJ whole genome shotgun (WGS) entry which is preliminary data.</text>
</comment>
<dbReference type="AlphaFoldDB" id="A0A7J9N7B9"/>
<dbReference type="OrthoDB" id="1751334at2759"/>
<proteinExistence type="predicted"/>
<name>A0A7J9N7B9_GOSSC</name>
<gene>
    <name evidence="1" type="ORF">Goshw_007943</name>
</gene>
<evidence type="ECO:0000313" key="1">
    <source>
        <dbReference type="EMBL" id="MBA0878936.1"/>
    </source>
</evidence>
<keyword evidence="2" id="KW-1185">Reference proteome</keyword>
<dbReference type="EMBL" id="JABFAF010273502">
    <property type="protein sequence ID" value="MBA0878936.1"/>
    <property type="molecule type" value="Genomic_DNA"/>
</dbReference>
<dbReference type="Proteomes" id="UP000593576">
    <property type="component" value="Unassembled WGS sequence"/>
</dbReference>
<protein>
    <submittedName>
        <fullName evidence="1">Uncharacterized protein</fullName>
    </submittedName>
</protein>
<evidence type="ECO:0000313" key="2">
    <source>
        <dbReference type="Proteomes" id="UP000593576"/>
    </source>
</evidence>